<accession>A0AAE1V9I8</accession>
<dbReference type="Proteomes" id="UP001291623">
    <property type="component" value="Unassembled WGS sequence"/>
</dbReference>
<organism evidence="1 2">
    <name type="scientific">Anisodus tanguticus</name>
    <dbReference type="NCBI Taxonomy" id="243964"/>
    <lineage>
        <taxon>Eukaryota</taxon>
        <taxon>Viridiplantae</taxon>
        <taxon>Streptophyta</taxon>
        <taxon>Embryophyta</taxon>
        <taxon>Tracheophyta</taxon>
        <taxon>Spermatophyta</taxon>
        <taxon>Magnoliopsida</taxon>
        <taxon>eudicotyledons</taxon>
        <taxon>Gunneridae</taxon>
        <taxon>Pentapetalae</taxon>
        <taxon>asterids</taxon>
        <taxon>lamiids</taxon>
        <taxon>Solanales</taxon>
        <taxon>Solanaceae</taxon>
        <taxon>Solanoideae</taxon>
        <taxon>Hyoscyameae</taxon>
        <taxon>Anisodus</taxon>
    </lineage>
</organism>
<dbReference type="AlphaFoldDB" id="A0AAE1V9I8"/>
<proteinExistence type="predicted"/>
<protein>
    <submittedName>
        <fullName evidence="1">Uncharacterized protein</fullName>
    </submittedName>
</protein>
<reference evidence="1" key="1">
    <citation type="submission" date="2023-12" db="EMBL/GenBank/DDBJ databases">
        <title>Genome assembly of Anisodus tanguticus.</title>
        <authorList>
            <person name="Wang Y.-J."/>
        </authorList>
    </citation>
    <scope>NUCLEOTIDE SEQUENCE</scope>
    <source>
        <strain evidence="1">KB-2021</strain>
        <tissue evidence="1">Leaf</tissue>
    </source>
</reference>
<sequence length="55" mass="6627">MYNLDLNSFLCTVWSLKFQYLQFGLQSFWKVDCRVTELSAFHWTVLWSINQTLFG</sequence>
<evidence type="ECO:0000313" key="2">
    <source>
        <dbReference type="Proteomes" id="UP001291623"/>
    </source>
</evidence>
<gene>
    <name evidence="1" type="ORF">RND71_027878</name>
</gene>
<comment type="caution">
    <text evidence="1">The sequence shown here is derived from an EMBL/GenBank/DDBJ whole genome shotgun (WGS) entry which is preliminary data.</text>
</comment>
<keyword evidence="2" id="KW-1185">Reference proteome</keyword>
<evidence type="ECO:0000313" key="1">
    <source>
        <dbReference type="EMBL" id="KAK4352360.1"/>
    </source>
</evidence>
<name>A0AAE1V9I8_9SOLA</name>
<dbReference type="EMBL" id="JAVYJV010000015">
    <property type="protein sequence ID" value="KAK4352360.1"/>
    <property type="molecule type" value="Genomic_DNA"/>
</dbReference>